<keyword evidence="2" id="KW-0326">Glycosidase</keyword>
<dbReference type="EMBL" id="CP088295">
    <property type="protein sequence ID" value="UUY01652.1"/>
    <property type="molecule type" value="Genomic_DNA"/>
</dbReference>
<evidence type="ECO:0000313" key="5">
    <source>
        <dbReference type="EMBL" id="UUY01652.1"/>
    </source>
</evidence>
<comment type="similarity">
    <text evidence="1 2">Belongs to the glycosyl hydrolase 31 family.</text>
</comment>
<proteinExistence type="inferred from homology"/>
<evidence type="ECO:0000259" key="3">
    <source>
        <dbReference type="Pfam" id="PF01055"/>
    </source>
</evidence>
<feature type="domain" description="Glycoside hydrolase family 31 TIM barrel" evidence="3">
    <location>
        <begin position="245"/>
        <end position="577"/>
    </location>
</feature>
<gene>
    <name evidence="5" type="ORF">LRS13_13025</name>
</gene>
<protein>
    <submittedName>
        <fullName evidence="5">Uncharacterized protein</fullName>
    </submittedName>
</protein>
<dbReference type="Pfam" id="PF21365">
    <property type="entry name" value="Glyco_hydro_31_3rd"/>
    <property type="match status" value="1"/>
</dbReference>
<dbReference type="PANTHER" id="PTHR43863:SF2">
    <property type="entry name" value="MALTASE-GLUCOAMYLASE"/>
    <property type="match status" value="1"/>
</dbReference>
<feature type="domain" description="Glycosyl hydrolase family 31 C-terminal" evidence="4">
    <location>
        <begin position="588"/>
        <end position="674"/>
    </location>
</feature>
<dbReference type="InterPro" id="IPR013780">
    <property type="entry name" value="Glyco_hydro_b"/>
</dbReference>
<keyword evidence="6" id="KW-1185">Reference proteome</keyword>
<evidence type="ECO:0000313" key="6">
    <source>
        <dbReference type="Proteomes" id="UP001058860"/>
    </source>
</evidence>
<dbReference type="PANTHER" id="PTHR43863">
    <property type="entry name" value="HYDROLASE, PUTATIVE (AFU_ORTHOLOGUE AFUA_1G03140)-RELATED"/>
    <property type="match status" value="1"/>
</dbReference>
<dbReference type="RefSeq" id="WP_353862205.1">
    <property type="nucleotide sequence ID" value="NZ_CP088295.1"/>
</dbReference>
<evidence type="ECO:0000256" key="1">
    <source>
        <dbReference type="ARBA" id="ARBA00007806"/>
    </source>
</evidence>
<dbReference type="Gene3D" id="2.60.40.1180">
    <property type="entry name" value="Golgi alpha-mannosidase II"/>
    <property type="match status" value="1"/>
</dbReference>
<dbReference type="Proteomes" id="UP001058860">
    <property type="component" value="Chromosome"/>
</dbReference>
<sequence>MPGKLCVVVLERGPLRLEIKTAPFRIHLRRDGRRLVRHLGVWCCEGEVRDRFVQVTEGVIAEEARGFPEHAIAFDLVAADDHAADLRVHFNGGRMGLLRLALTDDATLAVQLTADGDPLRLAVAWDGRAEERFNGLGAHHALRVDLAGKDIQLGADRRYTGPACPPEMLELGGVPQGDYAPAPWLQSSRGYAVWLQGYGNGTRFDLGDRTTISTRSAAGPLRAQILCDPSPAARLRRYLRRSGMPALLPEWGYGFWKSRDVYPHQDDVMEDVHGCRWHGIPLDAVVLDSPWETQYNTWEFNPYQFPDAPGMVRGLRARGVRTVVWVTPWVNLDSFDGQIPPDPGSQRLHRAPASNYDEGRRAGHFLHDAEGDTYVARWWMGTGSPVDFTNPRAERWWREQAKATLRLGVTGIKADDGEGYYLPDDLQLHDGRRGAEHAWEYGQRYRESMQRALDEVHPGDGMLFGRSGWSGQQRVGMLWAGDQISDLWSLRALVACTISAASSGFSNWSHDVGGYLGHALVDRCPKEILLRWVQLGCFTPLMQAHGRLQQEPWTYDPHTLDVYRGYVLLHEQLVPYIRAAAATAARCGLPITRPLPLLDPADERGWGVADAFGFGPALWVAPVLEEGATSREVQLPRGDWIEAWSGRPVRGGREVEAEVGLDGIPVYVREGSIVVTYPADHVASGLGDTPEDERPLEATLWGEPACGRAAVRLADGTRIAWRDGVWTCSAERDVRVSPSGPRKLGPAVDVT</sequence>
<keyword evidence="2" id="KW-0378">Hydrolase</keyword>
<dbReference type="Pfam" id="PF01055">
    <property type="entry name" value="Glyco_hydro_31_2nd"/>
    <property type="match status" value="1"/>
</dbReference>
<dbReference type="SUPFAM" id="SSF51445">
    <property type="entry name" value="(Trans)glycosidases"/>
    <property type="match status" value="1"/>
</dbReference>
<name>A0ABY5PAM7_9ACTN</name>
<dbReference type="Gene3D" id="3.20.20.80">
    <property type="entry name" value="Glycosidases"/>
    <property type="match status" value="1"/>
</dbReference>
<evidence type="ECO:0000259" key="4">
    <source>
        <dbReference type="Pfam" id="PF21365"/>
    </source>
</evidence>
<reference evidence="6" key="1">
    <citation type="submission" date="2021-11" db="EMBL/GenBank/DDBJ databases">
        <title>Cultivation dependent microbiological survey of springs from the worlds oldest radium mine currently devoted to the extraction of radon-saturated water.</title>
        <authorList>
            <person name="Kapinusova G."/>
            <person name="Smrhova T."/>
            <person name="Strejcek M."/>
            <person name="Suman J."/>
            <person name="Jani K."/>
            <person name="Pajer P."/>
            <person name="Uhlik O."/>
        </authorList>
    </citation>
    <scope>NUCLEOTIDE SEQUENCE [LARGE SCALE GENOMIC DNA]</scope>
    <source>
        <strain evidence="6">J379</strain>
    </source>
</reference>
<dbReference type="InterPro" id="IPR000322">
    <property type="entry name" value="Glyco_hydro_31_TIM"/>
</dbReference>
<evidence type="ECO:0000256" key="2">
    <source>
        <dbReference type="RuleBase" id="RU361185"/>
    </source>
</evidence>
<dbReference type="SUPFAM" id="SSF51011">
    <property type="entry name" value="Glycosyl hydrolase domain"/>
    <property type="match status" value="1"/>
</dbReference>
<dbReference type="Gene3D" id="2.60.40.1760">
    <property type="entry name" value="glycosyl hydrolase (family 31)"/>
    <property type="match status" value="1"/>
</dbReference>
<dbReference type="InterPro" id="IPR017853">
    <property type="entry name" value="GH"/>
</dbReference>
<dbReference type="InterPro" id="IPR048395">
    <property type="entry name" value="Glyco_hydro_31_C"/>
</dbReference>
<dbReference type="InterPro" id="IPR051816">
    <property type="entry name" value="Glycosyl_Hydrolase_31"/>
</dbReference>
<accession>A0ABY5PAM7</accession>
<organism evidence="5 6">
    <name type="scientific">Svornostia abyssi</name>
    <dbReference type="NCBI Taxonomy" id="2898438"/>
    <lineage>
        <taxon>Bacteria</taxon>
        <taxon>Bacillati</taxon>
        <taxon>Actinomycetota</taxon>
        <taxon>Thermoleophilia</taxon>
        <taxon>Solirubrobacterales</taxon>
        <taxon>Baekduiaceae</taxon>
        <taxon>Svornostia</taxon>
    </lineage>
</organism>